<evidence type="ECO:0000256" key="7">
    <source>
        <dbReference type="ARBA" id="ARBA00060031"/>
    </source>
</evidence>
<dbReference type="InterPro" id="IPR011323">
    <property type="entry name" value="Mss4/transl-control_tumour"/>
</dbReference>
<dbReference type="GO" id="GO:0006892">
    <property type="term" value="P:post-Golgi vesicle-mediated transport"/>
    <property type="evidence" value="ECO:0007669"/>
    <property type="project" value="TreeGrafter"/>
</dbReference>
<evidence type="ECO:0000313" key="12">
    <source>
        <dbReference type="EMBL" id="VDI26953.1"/>
    </source>
</evidence>
<organism evidence="12 13">
    <name type="scientific">Mytilus galloprovincialis</name>
    <name type="common">Mediterranean mussel</name>
    <dbReference type="NCBI Taxonomy" id="29158"/>
    <lineage>
        <taxon>Eukaryota</taxon>
        <taxon>Metazoa</taxon>
        <taxon>Spiralia</taxon>
        <taxon>Lophotrochozoa</taxon>
        <taxon>Mollusca</taxon>
        <taxon>Bivalvia</taxon>
        <taxon>Autobranchia</taxon>
        <taxon>Pteriomorphia</taxon>
        <taxon>Mytilida</taxon>
        <taxon>Mytiloidea</taxon>
        <taxon>Mytilidae</taxon>
        <taxon>Mytilinae</taxon>
        <taxon>Mytilus</taxon>
    </lineage>
</organism>
<dbReference type="Gene3D" id="2.170.150.10">
    <property type="entry name" value="Metal Binding Protein, Guanine Nucleotide Exchange Factor, Chain A"/>
    <property type="match status" value="1"/>
</dbReference>
<keyword evidence="3" id="KW-0479">Metal-binding</keyword>
<dbReference type="PANTHER" id="PTHR13276">
    <property type="entry name" value="GUANINE NUCLEOTIDE EXCHANGE FACTOR MSS4"/>
    <property type="match status" value="1"/>
</dbReference>
<dbReference type="FunFam" id="2.170.150.10:FF:000004">
    <property type="entry name" value="Guanine nucleotide exchange factor MSS4"/>
    <property type="match status" value="1"/>
</dbReference>
<dbReference type="SUPFAM" id="SSF51316">
    <property type="entry name" value="Mss4-like"/>
    <property type="match status" value="1"/>
</dbReference>
<evidence type="ECO:0000256" key="2">
    <source>
        <dbReference type="ARBA" id="ARBA00022658"/>
    </source>
</evidence>
<dbReference type="Proteomes" id="UP000596742">
    <property type="component" value="Unassembled WGS sequence"/>
</dbReference>
<dbReference type="InterPro" id="IPR007515">
    <property type="entry name" value="Mss4"/>
</dbReference>
<dbReference type="PROSITE" id="PS51796">
    <property type="entry name" value="MSS4"/>
    <property type="match status" value="1"/>
</dbReference>
<feature type="compositionally biased region" description="Basic and acidic residues" evidence="11">
    <location>
        <begin position="1"/>
        <end position="10"/>
    </location>
</feature>
<dbReference type="InterPro" id="IPR011057">
    <property type="entry name" value="Mss4-like_sf"/>
</dbReference>
<reference evidence="12" key="1">
    <citation type="submission" date="2018-11" db="EMBL/GenBank/DDBJ databases">
        <authorList>
            <person name="Alioto T."/>
            <person name="Alioto T."/>
        </authorList>
    </citation>
    <scope>NUCLEOTIDE SEQUENCE</scope>
</reference>
<dbReference type="EMBL" id="UYJE01004302">
    <property type="protein sequence ID" value="VDI26953.1"/>
    <property type="molecule type" value="Genomic_DNA"/>
</dbReference>
<keyword evidence="1" id="KW-0813">Transport</keyword>
<gene>
    <name evidence="12" type="ORF">MGAL_10B014709</name>
</gene>
<keyword evidence="13" id="KW-1185">Reference proteome</keyword>
<keyword evidence="2" id="KW-0344">Guanine-nucleotide releasing factor</keyword>
<keyword evidence="5" id="KW-0653">Protein transport</keyword>
<comment type="subunit">
    <text evidence="8">Interacts with RAB8A.</text>
</comment>
<dbReference type="GO" id="GO:0005085">
    <property type="term" value="F:guanyl-nucleotide exchange factor activity"/>
    <property type="evidence" value="ECO:0007669"/>
    <property type="project" value="UniProtKB-KW"/>
</dbReference>
<evidence type="ECO:0000256" key="1">
    <source>
        <dbReference type="ARBA" id="ARBA00022448"/>
    </source>
</evidence>
<dbReference type="GO" id="GO:0007264">
    <property type="term" value="P:small GTPase-mediated signal transduction"/>
    <property type="evidence" value="ECO:0007669"/>
    <property type="project" value="InterPro"/>
</dbReference>
<evidence type="ECO:0000256" key="10">
    <source>
        <dbReference type="ARBA" id="ARBA00075505"/>
    </source>
</evidence>
<dbReference type="GO" id="GO:0008270">
    <property type="term" value="F:zinc ion binding"/>
    <property type="evidence" value="ECO:0007669"/>
    <property type="project" value="TreeGrafter"/>
</dbReference>
<dbReference type="GO" id="GO:0015031">
    <property type="term" value="P:protein transport"/>
    <property type="evidence" value="ECO:0007669"/>
    <property type="project" value="UniProtKB-KW"/>
</dbReference>
<dbReference type="AlphaFoldDB" id="A0A8B6DZV8"/>
<evidence type="ECO:0000256" key="3">
    <source>
        <dbReference type="ARBA" id="ARBA00022723"/>
    </source>
</evidence>
<name>A0A8B6DZV8_MYTGA</name>
<comment type="function">
    <text evidence="7">Guanine-nucleotide-releasing protein that acts on members of the SEC4/YPT1/RAB subfamily. Stimulates GDP release from both YPT1, RAB3A and RAB10, but is less active on these proteins than on the SEC4 protein. Might play a general role in vesicular transport.</text>
</comment>
<evidence type="ECO:0000313" key="13">
    <source>
        <dbReference type="Proteomes" id="UP000596742"/>
    </source>
</evidence>
<proteinExistence type="predicted"/>
<evidence type="ECO:0000256" key="9">
    <source>
        <dbReference type="ARBA" id="ARBA00069715"/>
    </source>
</evidence>
<dbReference type="GO" id="GO:0005829">
    <property type="term" value="C:cytosol"/>
    <property type="evidence" value="ECO:0007669"/>
    <property type="project" value="TreeGrafter"/>
</dbReference>
<dbReference type="PANTHER" id="PTHR13276:SF0">
    <property type="entry name" value="GUANINE NUCLEOTIDE EXCHANGE FACTOR MSS4"/>
    <property type="match status" value="1"/>
</dbReference>
<evidence type="ECO:0000256" key="11">
    <source>
        <dbReference type="SAM" id="MobiDB-lite"/>
    </source>
</evidence>
<keyword evidence="4" id="KW-0862">Zinc</keyword>
<dbReference type="GO" id="GO:0016020">
    <property type="term" value="C:membrane"/>
    <property type="evidence" value="ECO:0007669"/>
    <property type="project" value="TreeGrafter"/>
</dbReference>
<evidence type="ECO:0000256" key="5">
    <source>
        <dbReference type="ARBA" id="ARBA00022927"/>
    </source>
</evidence>
<keyword evidence="6" id="KW-0007">Acetylation</keyword>
<sequence length="126" mass="14441">MAECDTKNDPSEQNDFSEDGKNRTKIFCERCSSLVLLPKSAMYCKSEFFMPHMKKKKEGLDSNGEKLSDFWKVGDMFTFENVGFCNTVDNIKYLVCADCEVGPIGWHDISDKTAYYIALDRVVHKD</sequence>
<comment type="caution">
    <text evidence="12">The sequence shown here is derived from an EMBL/GenBank/DDBJ whole genome shotgun (WGS) entry which is preliminary data.</text>
</comment>
<dbReference type="Pfam" id="PF04421">
    <property type="entry name" value="Mss4"/>
    <property type="match status" value="1"/>
</dbReference>
<accession>A0A8B6DZV8</accession>
<protein>
    <recommendedName>
        <fullName evidence="9">Guanine nucleotide exchange factor MSS4</fullName>
    </recommendedName>
    <alternativeName>
        <fullName evidence="10">Rab-interacting factor</fullName>
    </alternativeName>
</protein>
<feature type="region of interest" description="Disordered" evidence="11">
    <location>
        <begin position="1"/>
        <end position="20"/>
    </location>
</feature>
<dbReference type="OrthoDB" id="30840at2759"/>
<evidence type="ECO:0000256" key="4">
    <source>
        <dbReference type="ARBA" id="ARBA00022833"/>
    </source>
</evidence>
<evidence type="ECO:0000256" key="6">
    <source>
        <dbReference type="ARBA" id="ARBA00022990"/>
    </source>
</evidence>
<evidence type="ECO:0000256" key="8">
    <source>
        <dbReference type="ARBA" id="ARBA00063928"/>
    </source>
</evidence>